<protein>
    <submittedName>
        <fullName evidence="2">Uncharacterized protein</fullName>
    </submittedName>
</protein>
<dbReference type="EMBL" id="AENT01000024">
    <property type="protein sequence ID" value="EFR42494.1"/>
    <property type="molecule type" value="Genomic_DNA"/>
</dbReference>
<proteinExistence type="predicted"/>
<reference evidence="2 3" key="1">
    <citation type="submission" date="2010-11" db="EMBL/GenBank/DDBJ databases">
        <authorList>
            <person name="Durkin A.S."/>
            <person name="Madupu R."/>
            <person name="Torralba M."/>
            <person name="Gillis M."/>
            <person name="Methe B."/>
            <person name="Sutton G."/>
            <person name="Nelson K.E."/>
        </authorList>
    </citation>
    <scope>NUCLEOTIDE SEQUENCE [LARGE SCALE GENOMIC DNA]</scope>
    <source>
        <strain evidence="2 3">UPII 345-E</strain>
    </source>
</reference>
<organism evidence="2 3">
    <name type="scientific">Dialister micraerophilus UPII 345-E</name>
    <dbReference type="NCBI Taxonomy" id="910314"/>
    <lineage>
        <taxon>Bacteria</taxon>
        <taxon>Bacillati</taxon>
        <taxon>Bacillota</taxon>
        <taxon>Negativicutes</taxon>
        <taxon>Veillonellales</taxon>
        <taxon>Veillonellaceae</taxon>
        <taxon>Dialister</taxon>
    </lineage>
</organism>
<sequence>MENVVNPPKNPVMKKAFKNAGQSLFLKTVKSKPIKKHPAKFTKTVENALAKEKYSHNLPTKKRHKAPNPPPKKTYNCIKLSF</sequence>
<name>E4L999_9FIRM</name>
<evidence type="ECO:0000313" key="2">
    <source>
        <dbReference type="EMBL" id="EFR42494.1"/>
    </source>
</evidence>
<dbReference type="AlphaFoldDB" id="E4L999"/>
<feature type="region of interest" description="Disordered" evidence="1">
    <location>
        <begin position="53"/>
        <end position="75"/>
    </location>
</feature>
<gene>
    <name evidence="2" type="ORF">HMPREF9220_0321</name>
</gene>
<comment type="caution">
    <text evidence="2">The sequence shown here is derived from an EMBL/GenBank/DDBJ whole genome shotgun (WGS) entry which is preliminary data.</text>
</comment>
<accession>E4L999</accession>
<evidence type="ECO:0000313" key="3">
    <source>
        <dbReference type="Proteomes" id="UP000004594"/>
    </source>
</evidence>
<evidence type="ECO:0000256" key="1">
    <source>
        <dbReference type="SAM" id="MobiDB-lite"/>
    </source>
</evidence>
<dbReference type="Proteomes" id="UP000004594">
    <property type="component" value="Unassembled WGS sequence"/>
</dbReference>